<proteinExistence type="predicted"/>
<organism evidence="2 3">
    <name type="scientific">Ruthenibacterium lactatiformans</name>
    <dbReference type="NCBI Taxonomy" id="1550024"/>
    <lineage>
        <taxon>Bacteria</taxon>
        <taxon>Bacillati</taxon>
        <taxon>Bacillota</taxon>
        <taxon>Clostridia</taxon>
        <taxon>Eubacteriales</taxon>
        <taxon>Oscillospiraceae</taxon>
        <taxon>Ruthenibacterium</taxon>
    </lineage>
</organism>
<gene>
    <name evidence="2" type="ORF">FYJ76_16455</name>
</gene>
<dbReference type="SMART" id="SM00530">
    <property type="entry name" value="HTH_XRE"/>
    <property type="match status" value="1"/>
</dbReference>
<evidence type="ECO:0000259" key="1">
    <source>
        <dbReference type="PROSITE" id="PS50943"/>
    </source>
</evidence>
<dbReference type="Gene3D" id="1.10.260.40">
    <property type="entry name" value="lambda repressor-like DNA-binding domains"/>
    <property type="match status" value="1"/>
</dbReference>
<evidence type="ECO:0000313" key="3">
    <source>
        <dbReference type="Proteomes" id="UP000431913"/>
    </source>
</evidence>
<dbReference type="SUPFAM" id="SSF47413">
    <property type="entry name" value="lambda repressor-like DNA-binding domains"/>
    <property type="match status" value="1"/>
</dbReference>
<dbReference type="GO" id="GO:0003677">
    <property type="term" value="F:DNA binding"/>
    <property type="evidence" value="ECO:0007669"/>
    <property type="project" value="InterPro"/>
</dbReference>
<protein>
    <submittedName>
        <fullName evidence="2">Helix-turn-helix domain-containing protein</fullName>
    </submittedName>
</protein>
<name>A0A6I2UET2_9FIRM</name>
<dbReference type="EMBL" id="VUNJ01000029">
    <property type="protein sequence ID" value="MST93505.1"/>
    <property type="molecule type" value="Genomic_DNA"/>
</dbReference>
<dbReference type="PROSITE" id="PS50943">
    <property type="entry name" value="HTH_CROC1"/>
    <property type="match status" value="1"/>
</dbReference>
<dbReference type="CDD" id="cd00093">
    <property type="entry name" value="HTH_XRE"/>
    <property type="match status" value="1"/>
</dbReference>
<evidence type="ECO:0000313" key="2">
    <source>
        <dbReference type="EMBL" id="MST93505.1"/>
    </source>
</evidence>
<reference evidence="2 3" key="1">
    <citation type="submission" date="2019-08" db="EMBL/GenBank/DDBJ databases">
        <title>In-depth cultivation of the pig gut microbiome towards novel bacterial diversity and tailored functional studies.</title>
        <authorList>
            <person name="Wylensek D."/>
            <person name="Hitch T.C.A."/>
            <person name="Clavel T."/>
        </authorList>
    </citation>
    <scope>NUCLEOTIDE SEQUENCE [LARGE SCALE GENOMIC DNA]</scope>
    <source>
        <strain evidence="2 3">WCA3-601-WT-6J</strain>
    </source>
</reference>
<accession>A0A6I2UET2</accession>
<comment type="caution">
    <text evidence="2">The sequence shown here is derived from an EMBL/GenBank/DDBJ whole genome shotgun (WGS) entry which is preliminary data.</text>
</comment>
<dbReference type="AlphaFoldDB" id="A0A6I2UET2"/>
<feature type="domain" description="HTH cro/C1-type" evidence="1">
    <location>
        <begin position="8"/>
        <end position="62"/>
    </location>
</feature>
<dbReference type="InterPro" id="IPR001387">
    <property type="entry name" value="Cro/C1-type_HTH"/>
</dbReference>
<dbReference type="Pfam" id="PF01381">
    <property type="entry name" value="HTH_3"/>
    <property type="match status" value="1"/>
</dbReference>
<dbReference type="Proteomes" id="UP000431913">
    <property type="component" value="Unassembled WGS sequence"/>
</dbReference>
<dbReference type="InterPro" id="IPR010982">
    <property type="entry name" value="Lambda_DNA-bd_dom_sf"/>
</dbReference>
<dbReference type="RefSeq" id="WP_009321940.1">
    <property type="nucleotide sequence ID" value="NZ_CAUBBA010000009.1"/>
</dbReference>
<sequence>MVTVGTRLRIIRKDAGLSQVELGKLAGSNQSAINRYETDRAAVPYRMLIWYAQYFDVSMDYIFGLCDDKRGRIVTVSPEGAEEYVRRKPDWSEFVEACFEPGSELNRKLKQMVLNMAEEHSHGVKEG</sequence>